<dbReference type="Pfam" id="PF00689">
    <property type="entry name" value="Cation_ATPase_C"/>
    <property type="match status" value="1"/>
</dbReference>
<evidence type="ECO:0000259" key="13">
    <source>
        <dbReference type="Pfam" id="PF00689"/>
    </source>
</evidence>
<evidence type="ECO:0000313" key="15">
    <source>
        <dbReference type="Proteomes" id="UP000316092"/>
    </source>
</evidence>
<reference evidence="14 15" key="1">
    <citation type="submission" date="2019-07" db="EMBL/GenBank/DDBJ databases">
        <title>Deinococcus detaillus sp. nov., isolated from humus soil in Antarctica.</title>
        <authorList>
            <person name="Zhang K."/>
        </authorList>
    </citation>
    <scope>NUCLEOTIDE SEQUENCE [LARGE SCALE GENOMIC DNA]</scope>
    <source>
        <strain evidence="14 15">H1</strain>
    </source>
</reference>
<dbReference type="GO" id="GO:0015444">
    <property type="term" value="F:P-type magnesium transporter activity"/>
    <property type="evidence" value="ECO:0007669"/>
    <property type="project" value="InterPro"/>
</dbReference>
<keyword evidence="6" id="KW-0067">ATP-binding</keyword>
<dbReference type="SFLD" id="SFLDG00002">
    <property type="entry name" value="C1.7:_P-type_atpase_like"/>
    <property type="match status" value="1"/>
</dbReference>
<evidence type="ECO:0000256" key="4">
    <source>
        <dbReference type="ARBA" id="ARBA00022692"/>
    </source>
</evidence>
<evidence type="ECO:0000256" key="3">
    <source>
        <dbReference type="ARBA" id="ARBA00022553"/>
    </source>
</evidence>
<dbReference type="GO" id="GO:0005524">
    <property type="term" value="F:ATP binding"/>
    <property type="evidence" value="ECO:0007669"/>
    <property type="project" value="UniProtKB-KW"/>
</dbReference>
<evidence type="ECO:0000256" key="9">
    <source>
        <dbReference type="ARBA" id="ARBA00022989"/>
    </source>
</evidence>
<keyword evidence="7" id="KW-0460">Magnesium</keyword>
<dbReference type="NCBIfam" id="TIGR01524">
    <property type="entry name" value="ATPase-IIIB_Mg"/>
    <property type="match status" value="1"/>
</dbReference>
<feature type="non-terminal residue" evidence="14">
    <location>
        <position position="1"/>
    </location>
</feature>
<keyword evidence="2" id="KW-1003">Cell membrane</keyword>
<dbReference type="Gene3D" id="1.20.1110.10">
    <property type="entry name" value="Calcium-transporting ATPase, transmembrane domain"/>
    <property type="match status" value="1"/>
</dbReference>
<dbReference type="Pfam" id="PF00122">
    <property type="entry name" value="E1-E2_ATPase"/>
    <property type="match status" value="1"/>
</dbReference>
<dbReference type="InterPro" id="IPR023299">
    <property type="entry name" value="ATPase_P-typ_cyto_dom_N"/>
</dbReference>
<dbReference type="Gene3D" id="2.70.150.10">
    <property type="entry name" value="Calcium-transporting ATPase, cytoplasmic transduction domain A"/>
    <property type="match status" value="1"/>
</dbReference>
<feature type="transmembrane region" description="Helical" evidence="11">
    <location>
        <begin position="170"/>
        <end position="188"/>
    </location>
</feature>
<evidence type="ECO:0000256" key="5">
    <source>
        <dbReference type="ARBA" id="ARBA00022741"/>
    </source>
</evidence>
<evidence type="ECO:0000256" key="10">
    <source>
        <dbReference type="ARBA" id="ARBA00023136"/>
    </source>
</evidence>
<gene>
    <name evidence="14" type="primary">mgtA</name>
    <name evidence="14" type="ORF">FNU79_16595</name>
</gene>
<dbReference type="RefSeq" id="WP_143721914.1">
    <property type="nucleotide sequence ID" value="NZ_VKDB01000030.1"/>
</dbReference>
<dbReference type="SUPFAM" id="SSF81665">
    <property type="entry name" value="Calcium ATPase, transmembrane domain M"/>
    <property type="match status" value="1"/>
</dbReference>
<evidence type="ECO:0000256" key="1">
    <source>
        <dbReference type="ARBA" id="ARBA00004651"/>
    </source>
</evidence>
<dbReference type="InterPro" id="IPR018303">
    <property type="entry name" value="ATPase_P-typ_P_site"/>
</dbReference>
<accession>A0A553UJG9</accession>
<dbReference type="Gene3D" id="3.40.50.1000">
    <property type="entry name" value="HAD superfamily/HAD-like"/>
    <property type="match status" value="1"/>
</dbReference>
<keyword evidence="9 11" id="KW-1133">Transmembrane helix</keyword>
<dbReference type="InterPro" id="IPR036412">
    <property type="entry name" value="HAD-like_sf"/>
</dbReference>
<keyword evidence="5" id="KW-0547">Nucleotide-binding</keyword>
<comment type="caution">
    <text evidence="14">The sequence shown here is derived from an EMBL/GenBank/DDBJ whole genome shotgun (WGS) entry which is preliminary data.</text>
</comment>
<evidence type="ECO:0000313" key="14">
    <source>
        <dbReference type="EMBL" id="TSA80345.1"/>
    </source>
</evidence>
<dbReference type="Pfam" id="PF13246">
    <property type="entry name" value="Cation_ATPase"/>
    <property type="match status" value="1"/>
</dbReference>
<dbReference type="PROSITE" id="PS00154">
    <property type="entry name" value="ATPASE_E1_E2"/>
    <property type="match status" value="1"/>
</dbReference>
<keyword evidence="10 11" id="KW-0472">Membrane</keyword>
<keyword evidence="3" id="KW-0597">Phosphoprotein</keyword>
<feature type="transmembrane region" description="Helical" evidence="11">
    <location>
        <begin position="672"/>
        <end position="692"/>
    </location>
</feature>
<dbReference type="AlphaFoldDB" id="A0A553UJG9"/>
<dbReference type="InterPro" id="IPR001757">
    <property type="entry name" value="P_typ_ATPase"/>
</dbReference>
<organism evidence="14 15">
    <name type="scientific">Deinococcus detaillensis</name>
    <dbReference type="NCBI Taxonomy" id="2592048"/>
    <lineage>
        <taxon>Bacteria</taxon>
        <taxon>Thermotogati</taxon>
        <taxon>Deinococcota</taxon>
        <taxon>Deinococci</taxon>
        <taxon>Deinococcales</taxon>
        <taxon>Deinococcaceae</taxon>
        <taxon>Deinococcus</taxon>
    </lineage>
</organism>
<dbReference type="InterPro" id="IPR023298">
    <property type="entry name" value="ATPase_P-typ_TM_dom_sf"/>
</dbReference>
<dbReference type="InterPro" id="IPR006068">
    <property type="entry name" value="ATPase_P-typ_cation-transptr_C"/>
</dbReference>
<dbReference type="PRINTS" id="PR01836">
    <property type="entry name" value="MGATPASE"/>
</dbReference>
<sequence>WLNAAIIIVIVLGSIGLDFYQTRRSQVAAESLRSQVAPTATAKRDGVWSELPRSALVLGDLIRLTAGMLVPADAQLLTATDLHVQQSALTGESMPVEKTASLSGSAALDNSTPENPADASNLVFVGSSVVSGRAEALVSATGARTTFGGIVTSLARRAPETEFERGMKSFSLFIVQIVLFLTLFVFAVNTLHKRDPLQSLLFAVALAVGLTPEFLPMITTITLSNGASRMAKKKVIVKNLSSIQNFGQMDTLCSDKTGTLTGGVMTLAGRLDPAGAPSERVFMLAYLNSLFETGITNPLNTAILDTSASGIKGADPLDQAILNADHPDVQLYRKQDEMPFDFERRRASVVVTKAGKSGHLMLTKGAPESVLAVCTTYEHSGEDEQNAGALPLDAAAQARISAVYQGFSAQGLRVIAVARRDILEADQQPAYQASDEHDLTLVGFVTFLDPPLPDAREVLDELRAKGVAVKILTGDNELVARHVCEAVGLDVGRVVLGSELAAMTDTALLQVAEANTVFARVAPAQKNRIILALKARKHVVGYMGDGINDAPSLHTADVGVSVAGATDIARDAADIILLEPGLRVLLSGILEGRRAYGNVMKYLLMGTSSNFGNMFSMAGASVFLPFLPMLPTQILVNNFLYDLAQITIPSDNVDDAFIQKPHHWDIGLIRRFMFWIGPISSVYDFLTFYVLLRVFHAREAEFHTGWFIESLATQTLVIFVIRTFGNPLKSRPSRPLALAATLVVLVGALLPFTPLSGLLGFVPLPPLYFVFLIGATLTYLGLVELVKRRLFGQVMG</sequence>
<dbReference type="SFLD" id="SFLDF00027">
    <property type="entry name" value="p-type_atpase"/>
    <property type="match status" value="1"/>
</dbReference>
<dbReference type="Gene3D" id="3.40.1110.10">
    <property type="entry name" value="Calcium-transporting ATPase, cytoplasmic domain N"/>
    <property type="match status" value="1"/>
</dbReference>
<feature type="transmembrane region" description="Helical" evidence="11">
    <location>
        <begin position="200"/>
        <end position="224"/>
    </location>
</feature>
<feature type="transmembrane region" description="Helical" evidence="11">
    <location>
        <begin position="736"/>
        <end position="761"/>
    </location>
</feature>
<keyword evidence="15" id="KW-1185">Reference proteome</keyword>
<feature type="transmembrane region" description="Helical" evidence="11">
    <location>
        <begin position="767"/>
        <end position="786"/>
    </location>
</feature>
<dbReference type="PANTHER" id="PTHR42861">
    <property type="entry name" value="CALCIUM-TRANSPORTING ATPASE"/>
    <property type="match status" value="1"/>
</dbReference>
<dbReference type="SUPFAM" id="SSF81653">
    <property type="entry name" value="Calcium ATPase, transduction domain A"/>
    <property type="match status" value="1"/>
</dbReference>
<keyword evidence="4 11" id="KW-0812">Transmembrane</keyword>
<evidence type="ECO:0000256" key="6">
    <source>
        <dbReference type="ARBA" id="ARBA00022840"/>
    </source>
</evidence>
<dbReference type="EMBL" id="VKDB01000030">
    <property type="protein sequence ID" value="TSA80345.1"/>
    <property type="molecule type" value="Genomic_DNA"/>
</dbReference>
<comment type="subcellular location">
    <subcellularLocation>
        <location evidence="1">Cell membrane</location>
        <topology evidence="1">Multi-pass membrane protein</topology>
    </subcellularLocation>
</comment>
<evidence type="ECO:0000259" key="12">
    <source>
        <dbReference type="Pfam" id="PF00122"/>
    </source>
</evidence>
<dbReference type="NCBIfam" id="TIGR01494">
    <property type="entry name" value="ATPase_P-type"/>
    <property type="match status" value="2"/>
</dbReference>
<dbReference type="InterPro" id="IPR008250">
    <property type="entry name" value="ATPase_P-typ_transduc_dom_A_sf"/>
</dbReference>
<dbReference type="Proteomes" id="UP000316092">
    <property type="component" value="Unassembled WGS sequence"/>
</dbReference>
<name>A0A553UJG9_9DEIO</name>
<dbReference type="SFLD" id="SFLDS00003">
    <property type="entry name" value="Haloacid_Dehalogenase"/>
    <property type="match status" value="1"/>
</dbReference>
<dbReference type="InterPro" id="IPR006415">
    <property type="entry name" value="P-type_ATPase_IIIB"/>
</dbReference>
<evidence type="ECO:0000256" key="7">
    <source>
        <dbReference type="ARBA" id="ARBA00022842"/>
    </source>
</evidence>
<dbReference type="InterPro" id="IPR023214">
    <property type="entry name" value="HAD_sf"/>
</dbReference>
<evidence type="ECO:0000256" key="8">
    <source>
        <dbReference type="ARBA" id="ARBA00022967"/>
    </source>
</evidence>
<dbReference type="InterPro" id="IPR059000">
    <property type="entry name" value="ATPase_P-type_domA"/>
</dbReference>
<dbReference type="GO" id="GO:0016887">
    <property type="term" value="F:ATP hydrolysis activity"/>
    <property type="evidence" value="ECO:0007669"/>
    <property type="project" value="InterPro"/>
</dbReference>
<dbReference type="InterPro" id="IPR044492">
    <property type="entry name" value="P_typ_ATPase_HD_dom"/>
</dbReference>
<dbReference type="GO" id="GO:0005886">
    <property type="term" value="C:plasma membrane"/>
    <property type="evidence" value="ECO:0007669"/>
    <property type="project" value="UniProtKB-SubCell"/>
</dbReference>
<evidence type="ECO:0000256" key="2">
    <source>
        <dbReference type="ARBA" id="ARBA00022475"/>
    </source>
</evidence>
<protein>
    <submittedName>
        <fullName evidence="14">Magnesium-translocating P-type ATPase</fullName>
    </submittedName>
</protein>
<dbReference type="OrthoDB" id="9760364at2"/>
<keyword evidence="8" id="KW-1278">Translocase</keyword>
<dbReference type="SUPFAM" id="SSF56784">
    <property type="entry name" value="HAD-like"/>
    <property type="match status" value="1"/>
</dbReference>
<evidence type="ECO:0000256" key="11">
    <source>
        <dbReference type="SAM" id="Phobius"/>
    </source>
</evidence>
<feature type="domain" description="Cation-transporting P-type ATPase C-terminal" evidence="13">
    <location>
        <begin position="626"/>
        <end position="788"/>
    </location>
</feature>
<feature type="domain" description="P-type ATPase A" evidence="12">
    <location>
        <begin position="36"/>
        <end position="154"/>
    </location>
</feature>
<proteinExistence type="predicted"/>